<dbReference type="Gene3D" id="2.60.120.200">
    <property type="match status" value="1"/>
</dbReference>
<protein>
    <submittedName>
        <fullName evidence="2">Polysaccharide lyase family 14 protein</fullName>
    </submittedName>
</protein>
<evidence type="ECO:0000313" key="2">
    <source>
        <dbReference type="EMBL" id="KAF9453666.1"/>
    </source>
</evidence>
<reference evidence="2" key="1">
    <citation type="submission" date="2020-11" db="EMBL/GenBank/DDBJ databases">
        <authorList>
            <consortium name="DOE Joint Genome Institute"/>
            <person name="Ahrendt S."/>
            <person name="Riley R."/>
            <person name="Andreopoulos W."/>
            <person name="Labutti K."/>
            <person name="Pangilinan J."/>
            <person name="Ruiz-Duenas F.J."/>
            <person name="Barrasa J.M."/>
            <person name="Sanchez-Garcia M."/>
            <person name="Camarero S."/>
            <person name="Miyauchi S."/>
            <person name="Serrano A."/>
            <person name="Linde D."/>
            <person name="Babiker R."/>
            <person name="Drula E."/>
            <person name="Ayuso-Fernandez I."/>
            <person name="Pacheco R."/>
            <person name="Padilla G."/>
            <person name="Ferreira P."/>
            <person name="Barriuso J."/>
            <person name="Kellner H."/>
            <person name="Castanera R."/>
            <person name="Alfaro M."/>
            <person name="Ramirez L."/>
            <person name="Pisabarro A.G."/>
            <person name="Kuo A."/>
            <person name="Tritt A."/>
            <person name="Lipzen A."/>
            <person name="He G."/>
            <person name="Yan M."/>
            <person name="Ng V."/>
            <person name="Cullen D."/>
            <person name="Martin F."/>
            <person name="Rosso M.-N."/>
            <person name="Henrissat B."/>
            <person name="Hibbett D."/>
            <person name="Martinez A.T."/>
            <person name="Grigoriev I.V."/>
        </authorList>
    </citation>
    <scope>NUCLEOTIDE SEQUENCE</scope>
    <source>
        <strain evidence="2">MF-IS2</strain>
    </source>
</reference>
<dbReference type="Proteomes" id="UP000807342">
    <property type="component" value="Unassembled WGS sequence"/>
</dbReference>
<accession>A0A9P6C656</accession>
<sequence>MAREPSRHIIFGHGPQGGFSSYAPGPSKLDLTATEEATFGYSISFPDSSTGRAASFLVFVDSGDNDSETVSCSGDGRSPACFSARLMWHAKGTSEVYTYLPPTFEENKRVRNVKPRGWPTVAQRVRLNDVGEQTVSLVASVINVNGLILRDKDEGKMRGLQMQTFFGDPNATPKDQDVYLSDLSVAITQKL</sequence>
<name>A0A9P6C656_9AGAR</name>
<dbReference type="InterPro" id="IPR048958">
    <property type="entry name" value="Polysacc_lyase_14"/>
</dbReference>
<comment type="caution">
    <text evidence="2">The sequence shown here is derived from an EMBL/GenBank/DDBJ whole genome shotgun (WGS) entry which is preliminary data.</text>
</comment>
<evidence type="ECO:0000259" key="1">
    <source>
        <dbReference type="Pfam" id="PF21294"/>
    </source>
</evidence>
<feature type="domain" description="Polysaccharide lyase 14" evidence="1">
    <location>
        <begin position="13"/>
        <end position="182"/>
    </location>
</feature>
<organism evidence="2 3">
    <name type="scientific">Macrolepiota fuliginosa MF-IS2</name>
    <dbReference type="NCBI Taxonomy" id="1400762"/>
    <lineage>
        <taxon>Eukaryota</taxon>
        <taxon>Fungi</taxon>
        <taxon>Dikarya</taxon>
        <taxon>Basidiomycota</taxon>
        <taxon>Agaricomycotina</taxon>
        <taxon>Agaricomycetes</taxon>
        <taxon>Agaricomycetidae</taxon>
        <taxon>Agaricales</taxon>
        <taxon>Agaricineae</taxon>
        <taxon>Agaricaceae</taxon>
        <taxon>Macrolepiota</taxon>
    </lineage>
</organism>
<gene>
    <name evidence="2" type="ORF">P691DRAFT_771220</name>
</gene>
<dbReference type="PANTHER" id="PTHR40124:SF1">
    <property type="entry name" value="DISAGGREGATASE RELATED REPEAT PROTEIN"/>
    <property type="match status" value="1"/>
</dbReference>
<dbReference type="OrthoDB" id="3337916at2759"/>
<keyword evidence="3" id="KW-1185">Reference proteome</keyword>
<dbReference type="GO" id="GO:0016829">
    <property type="term" value="F:lyase activity"/>
    <property type="evidence" value="ECO:0007669"/>
    <property type="project" value="UniProtKB-KW"/>
</dbReference>
<evidence type="ECO:0000313" key="3">
    <source>
        <dbReference type="Proteomes" id="UP000807342"/>
    </source>
</evidence>
<dbReference type="Pfam" id="PF21294">
    <property type="entry name" value="Polysacc_lyase_14"/>
    <property type="match status" value="1"/>
</dbReference>
<keyword evidence="2" id="KW-0456">Lyase</keyword>
<dbReference type="PANTHER" id="PTHR40124">
    <property type="match status" value="1"/>
</dbReference>
<dbReference type="AlphaFoldDB" id="A0A9P6C656"/>
<dbReference type="EMBL" id="MU151059">
    <property type="protein sequence ID" value="KAF9453666.1"/>
    <property type="molecule type" value="Genomic_DNA"/>
</dbReference>
<proteinExistence type="predicted"/>